<name>A0A7K1U563_9BACT</name>
<dbReference type="InterPro" id="IPR014710">
    <property type="entry name" value="RmlC-like_jellyroll"/>
</dbReference>
<evidence type="ECO:0000313" key="4">
    <source>
        <dbReference type="Proteomes" id="UP000461730"/>
    </source>
</evidence>
<sequence>MSNSNDSSGTTNKVSHNVYFDGKVQSLGIETEKGPATVGVMKKGTYVFNTTSLETMIVISGNISTKVSGGDWLRHRTGDTFEIAAHTSFEVECDTDVAYICYYK</sequence>
<evidence type="ECO:0000313" key="3">
    <source>
        <dbReference type="EMBL" id="MVT09498.1"/>
    </source>
</evidence>
<gene>
    <name evidence="3" type="ORF">GO493_14610</name>
</gene>
<reference evidence="3 4" key="1">
    <citation type="submission" date="2019-12" db="EMBL/GenBank/DDBJ databases">
        <title>Chitinophaga sp. strain ysch24 (GDMCC 1.1355), whole genome shotgun sequence.</title>
        <authorList>
            <person name="Zhang X."/>
        </authorList>
    </citation>
    <scope>NUCLEOTIDE SEQUENCE [LARGE SCALE GENOMIC DNA]</scope>
    <source>
        <strain evidence="4">ysch24</strain>
    </source>
</reference>
<dbReference type="Gene3D" id="2.60.120.10">
    <property type="entry name" value="Jelly Rolls"/>
    <property type="match status" value="1"/>
</dbReference>
<dbReference type="GO" id="GO:0016154">
    <property type="term" value="F:pyrimidine-nucleoside phosphorylase activity"/>
    <property type="evidence" value="ECO:0007669"/>
    <property type="project" value="TreeGrafter"/>
</dbReference>
<keyword evidence="4" id="KW-1185">Reference proteome</keyword>
<dbReference type="PANTHER" id="PTHR36540">
    <property type="entry name" value="PYRIMIDINE/PURINE NUCLEOSIDE PHOSPHORYLASE"/>
    <property type="match status" value="1"/>
</dbReference>
<evidence type="ECO:0000256" key="2">
    <source>
        <dbReference type="ARBA" id="ARBA00022679"/>
    </source>
</evidence>
<dbReference type="GO" id="GO:0004731">
    <property type="term" value="F:purine-nucleoside phosphorylase activity"/>
    <property type="evidence" value="ECO:0007669"/>
    <property type="project" value="TreeGrafter"/>
</dbReference>
<organism evidence="3 4">
    <name type="scientific">Chitinophaga tropicalis</name>
    <dbReference type="NCBI Taxonomy" id="2683588"/>
    <lineage>
        <taxon>Bacteria</taxon>
        <taxon>Pseudomonadati</taxon>
        <taxon>Bacteroidota</taxon>
        <taxon>Chitinophagia</taxon>
        <taxon>Chitinophagales</taxon>
        <taxon>Chitinophagaceae</taxon>
        <taxon>Chitinophaga</taxon>
    </lineage>
</organism>
<dbReference type="GO" id="GO:0005829">
    <property type="term" value="C:cytosol"/>
    <property type="evidence" value="ECO:0007669"/>
    <property type="project" value="TreeGrafter"/>
</dbReference>
<dbReference type="RefSeq" id="WP_157306944.1">
    <property type="nucleotide sequence ID" value="NZ_WRXN01000005.1"/>
</dbReference>
<dbReference type="InterPro" id="IPR009664">
    <property type="entry name" value="Ppnp"/>
</dbReference>
<comment type="caution">
    <text evidence="3">The sequence shown here is derived from an EMBL/GenBank/DDBJ whole genome shotgun (WGS) entry which is preliminary data.</text>
</comment>
<keyword evidence="1" id="KW-0328">Glycosyltransferase</keyword>
<keyword evidence="2" id="KW-0808">Transferase</keyword>
<dbReference type="EMBL" id="WRXN01000005">
    <property type="protein sequence ID" value="MVT09498.1"/>
    <property type="molecule type" value="Genomic_DNA"/>
</dbReference>
<dbReference type="SUPFAM" id="SSF51182">
    <property type="entry name" value="RmlC-like cupins"/>
    <property type="match status" value="1"/>
</dbReference>
<dbReference type="AlphaFoldDB" id="A0A7K1U563"/>
<protein>
    <submittedName>
        <fullName evidence="3">DUF1255 family protein</fullName>
    </submittedName>
</protein>
<evidence type="ECO:0000256" key="1">
    <source>
        <dbReference type="ARBA" id="ARBA00022676"/>
    </source>
</evidence>
<dbReference type="Pfam" id="PF06865">
    <property type="entry name" value="Ppnp"/>
    <property type="match status" value="1"/>
</dbReference>
<dbReference type="PANTHER" id="PTHR36540:SF1">
    <property type="entry name" value="PYRIMIDINE_PURINE NUCLEOSIDE PHOSPHORYLASE"/>
    <property type="match status" value="1"/>
</dbReference>
<accession>A0A7K1U563</accession>
<dbReference type="InterPro" id="IPR011051">
    <property type="entry name" value="RmlC_Cupin_sf"/>
</dbReference>
<proteinExistence type="predicted"/>
<dbReference type="Proteomes" id="UP000461730">
    <property type="component" value="Unassembled WGS sequence"/>
</dbReference>